<comment type="similarity">
    <text evidence="1">Belongs to the glutaredoxin family.</text>
</comment>
<dbReference type="Gene3D" id="3.40.30.10">
    <property type="entry name" value="Glutaredoxin"/>
    <property type="match status" value="1"/>
</dbReference>
<accession>A0A0F7SQX8</accession>
<organism evidence="2">
    <name type="scientific">Phaffia rhodozyma</name>
    <name type="common">Yeast</name>
    <name type="synonym">Xanthophyllomyces dendrorhous</name>
    <dbReference type="NCBI Taxonomy" id="264483"/>
    <lineage>
        <taxon>Eukaryota</taxon>
        <taxon>Fungi</taxon>
        <taxon>Dikarya</taxon>
        <taxon>Basidiomycota</taxon>
        <taxon>Agaricomycotina</taxon>
        <taxon>Tremellomycetes</taxon>
        <taxon>Cystofilobasidiales</taxon>
        <taxon>Mrakiaceae</taxon>
        <taxon>Phaffia</taxon>
    </lineage>
</organism>
<protein>
    <recommendedName>
        <fullName evidence="1">Glutaredoxin-like protein</fullName>
    </recommendedName>
</protein>
<dbReference type="InterPro" id="IPR008554">
    <property type="entry name" value="Glutaredoxin-like"/>
</dbReference>
<dbReference type="AlphaFoldDB" id="A0A0F7SQX8"/>
<dbReference type="PANTHER" id="PTHR33558:SF1">
    <property type="entry name" value="GLUTAREDOXIN-LIKE PROTEIN C5ORF63 HOMOLOG"/>
    <property type="match status" value="1"/>
</dbReference>
<dbReference type="InterPro" id="IPR052565">
    <property type="entry name" value="Glutaredoxin-like_YDR286C"/>
</dbReference>
<dbReference type="PANTHER" id="PTHR33558">
    <property type="entry name" value="GLUTAREDOXIN-LIKE PROTEIN C5ORF63 HOMOLOG"/>
    <property type="match status" value="1"/>
</dbReference>
<dbReference type="SUPFAM" id="SSF52833">
    <property type="entry name" value="Thioredoxin-like"/>
    <property type="match status" value="1"/>
</dbReference>
<keyword evidence="1" id="KW-0813">Transport</keyword>
<evidence type="ECO:0000256" key="1">
    <source>
        <dbReference type="RuleBase" id="RU363082"/>
    </source>
</evidence>
<keyword evidence="1" id="KW-0249">Electron transport</keyword>
<name>A0A0F7SQX8_PHARH</name>
<reference evidence="2" key="1">
    <citation type="submission" date="2014-08" db="EMBL/GenBank/DDBJ databases">
        <authorList>
            <person name="Sharma Rahul"/>
            <person name="Thines Marco"/>
        </authorList>
    </citation>
    <scope>NUCLEOTIDE SEQUENCE</scope>
</reference>
<proteinExistence type="inferred from homology"/>
<dbReference type="Pfam" id="PF05768">
    <property type="entry name" value="Glrx-like"/>
    <property type="match status" value="1"/>
</dbReference>
<evidence type="ECO:0000313" key="2">
    <source>
        <dbReference type="EMBL" id="CED82910.1"/>
    </source>
</evidence>
<sequence>MNKLAGGLKAPNGLPRLILFSGNHCSLCDVAKTELEAIRQKIPFELSTFNIHSDQGDLQQVKRWRRLYKYDIPVLHMEGVGRIMKHRIDRTKLEEILNSWTGPVDQTEQTKRLNPVIPPKNH</sequence>
<dbReference type="EMBL" id="LN483142">
    <property type="protein sequence ID" value="CED82910.1"/>
    <property type="molecule type" value="Genomic_DNA"/>
</dbReference>
<dbReference type="InterPro" id="IPR036249">
    <property type="entry name" value="Thioredoxin-like_sf"/>
</dbReference>